<accession>A0A9P6NC21</accession>
<sequence>DTSLVIFTDGSLSQETGGGATNLAIFSDSQAALLAAHNLVRPTSGQYMVKFLKDQLKCLPEGGLLEFFWTLGHIGIALNEAANEAVKCTAEMEAQEPITPLWTHLPKSLPSLLQETWIALSFKSSDFISHKQNLTTPAKKIADALNGLEKGQAAAIFQLHSGHCPLNVYLHHFKKATSKYCSFCGVPETVAHFLLYCRRFQTQQRTFRMKVKAQKLKINLYNVNNLLNDPRIFLDLAQYVLNTGRFEHLCSYLPDEN</sequence>
<dbReference type="EMBL" id="MU167386">
    <property type="protein sequence ID" value="KAG0141439.1"/>
    <property type="molecule type" value="Genomic_DNA"/>
</dbReference>
<proteinExistence type="predicted"/>
<evidence type="ECO:0000313" key="1">
    <source>
        <dbReference type="EMBL" id="KAG0141439.1"/>
    </source>
</evidence>
<keyword evidence="2" id="KW-1185">Reference proteome</keyword>
<dbReference type="InterPro" id="IPR036397">
    <property type="entry name" value="RNaseH_sf"/>
</dbReference>
<dbReference type="GO" id="GO:0003676">
    <property type="term" value="F:nucleic acid binding"/>
    <property type="evidence" value="ECO:0007669"/>
    <property type="project" value="InterPro"/>
</dbReference>
<dbReference type="SUPFAM" id="SSF53098">
    <property type="entry name" value="Ribonuclease H-like"/>
    <property type="match status" value="1"/>
</dbReference>
<dbReference type="InterPro" id="IPR012337">
    <property type="entry name" value="RNaseH-like_sf"/>
</dbReference>
<reference evidence="1" key="1">
    <citation type="submission" date="2013-11" db="EMBL/GenBank/DDBJ databases">
        <title>Genome sequence of the fusiform rust pathogen reveals effectors for host alternation and coevolution with pine.</title>
        <authorList>
            <consortium name="DOE Joint Genome Institute"/>
            <person name="Smith K."/>
            <person name="Pendleton A."/>
            <person name="Kubisiak T."/>
            <person name="Anderson C."/>
            <person name="Salamov A."/>
            <person name="Aerts A."/>
            <person name="Riley R."/>
            <person name="Clum A."/>
            <person name="Lindquist E."/>
            <person name="Ence D."/>
            <person name="Campbell M."/>
            <person name="Kronenberg Z."/>
            <person name="Feau N."/>
            <person name="Dhillon B."/>
            <person name="Hamelin R."/>
            <person name="Burleigh J."/>
            <person name="Smith J."/>
            <person name="Yandell M."/>
            <person name="Nelson C."/>
            <person name="Grigoriev I."/>
            <person name="Davis J."/>
        </authorList>
    </citation>
    <scope>NUCLEOTIDE SEQUENCE</scope>
    <source>
        <strain evidence="1">G11</strain>
    </source>
</reference>
<feature type="non-terminal residue" evidence="1">
    <location>
        <position position="1"/>
    </location>
</feature>
<evidence type="ECO:0000313" key="2">
    <source>
        <dbReference type="Proteomes" id="UP000886653"/>
    </source>
</evidence>
<dbReference type="Proteomes" id="UP000886653">
    <property type="component" value="Unassembled WGS sequence"/>
</dbReference>
<name>A0A9P6NC21_9BASI</name>
<gene>
    <name evidence="1" type="ORF">CROQUDRAFT_51678</name>
</gene>
<protein>
    <submittedName>
        <fullName evidence="1">Uncharacterized protein</fullName>
    </submittedName>
</protein>
<dbReference type="OrthoDB" id="2517779at2759"/>
<comment type="caution">
    <text evidence="1">The sequence shown here is derived from an EMBL/GenBank/DDBJ whole genome shotgun (WGS) entry which is preliminary data.</text>
</comment>
<organism evidence="1 2">
    <name type="scientific">Cronartium quercuum f. sp. fusiforme G11</name>
    <dbReference type="NCBI Taxonomy" id="708437"/>
    <lineage>
        <taxon>Eukaryota</taxon>
        <taxon>Fungi</taxon>
        <taxon>Dikarya</taxon>
        <taxon>Basidiomycota</taxon>
        <taxon>Pucciniomycotina</taxon>
        <taxon>Pucciniomycetes</taxon>
        <taxon>Pucciniales</taxon>
        <taxon>Coleosporiaceae</taxon>
        <taxon>Cronartium</taxon>
    </lineage>
</organism>
<dbReference type="Gene3D" id="3.30.420.10">
    <property type="entry name" value="Ribonuclease H-like superfamily/Ribonuclease H"/>
    <property type="match status" value="1"/>
</dbReference>
<dbReference type="AlphaFoldDB" id="A0A9P6NC21"/>